<reference evidence="1" key="1">
    <citation type="submission" date="2009-08" db="EMBL/GenBank/DDBJ databases">
        <title>Screening for novel FADH2-dependent halogenase genes in the metagenomes of marine sponge associated microbial consortia.</title>
        <authorList>
            <person name="Scheuermayer M."/>
            <person name="Fieseler L."/>
            <person name="Bayer K."/>
            <person name="Hentschel U."/>
        </authorList>
    </citation>
    <scope>NUCLEOTIDE SEQUENCE</scope>
</reference>
<dbReference type="AlphaFoldDB" id="E0X6Q5"/>
<evidence type="ECO:0000313" key="1">
    <source>
        <dbReference type="EMBL" id="ACY25460.1"/>
    </source>
</evidence>
<organism evidence="1">
    <name type="scientific">uncultured microorganism</name>
    <dbReference type="NCBI Taxonomy" id="358574"/>
    <lineage>
        <taxon>unclassified sequences</taxon>
        <taxon>environmental samples</taxon>
    </lineage>
</organism>
<dbReference type="Gene3D" id="3.30.2310.20">
    <property type="entry name" value="RelE-like"/>
    <property type="match status" value="1"/>
</dbReference>
<proteinExistence type="predicted"/>
<protein>
    <submittedName>
        <fullName evidence="1">Putative plasmid stabilization system protein</fullName>
    </submittedName>
</protein>
<dbReference type="EMBL" id="GQ844926">
    <property type="protein sequence ID" value="ACY25460.1"/>
    <property type="molecule type" value="Genomic_DNA"/>
</dbReference>
<name>E0X6Q5_9ZZZZ</name>
<dbReference type="InterPro" id="IPR035093">
    <property type="entry name" value="RelE/ParE_toxin_dom_sf"/>
</dbReference>
<accession>E0X6Q5</accession>
<sequence>MNPKPVVLRDRALHDFEQVFDHYRSGVSPPVARSSGVALQEAFQHLSLFPASGSTRYSRDLKVPGLRSWPVSGSFTWFFTLSKSSASTSTGSCTPPEAFPNR</sequence>